<keyword evidence="14" id="KW-1185">Reference proteome</keyword>
<comment type="subcellular location">
    <subcellularLocation>
        <location evidence="2">Cell projection</location>
        <location evidence="2">Lamellipodium</location>
    </subcellularLocation>
    <subcellularLocation>
        <location evidence="1">Cytoplasm</location>
        <location evidence="1">Cytoskeleton</location>
    </subcellularLocation>
</comment>
<keyword evidence="4 10" id="KW-0728">SH3 domain</keyword>
<dbReference type="GO" id="GO:0005856">
    <property type="term" value="C:cytoskeleton"/>
    <property type="evidence" value="ECO:0007669"/>
    <property type="project" value="UniProtKB-SubCell"/>
</dbReference>
<dbReference type="PANTHER" id="PTHR10460:SF0">
    <property type="entry name" value="ABELSON INTERACTING PROTEIN, ISOFORM D"/>
    <property type="match status" value="1"/>
</dbReference>
<keyword evidence="8" id="KW-0206">Cytoskeleton</keyword>
<dbReference type="Gene3D" id="2.30.30.40">
    <property type="entry name" value="SH3 Domains"/>
    <property type="match status" value="1"/>
</dbReference>
<keyword evidence="6" id="KW-0597">Phosphoprotein</keyword>
<dbReference type="AlphaFoldDB" id="A0A2B4SPX0"/>
<dbReference type="EMBL" id="LSMT01000049">
    <property type="protein sequence ID" value="PFX30547.1"/>
    <property type="molecule type" value="Genomic_DNA"/>
</dbReference>
<evidence type="ECO:0000313" key="14">
    <source>
        <dbReference type="Proteomes" id="UP000225706"/>
    </source>
</evidence>
<comment type="similarity">
    <text evidence="3">Belongs to the ABI family.</text>
</comment>
<feature type="region of interest" description="Disordered" evidence="11">
    <location>
        <begin position="172"/>
        <end position="384"/>
    </location>
</feature>
<name>A0A2B4SPX0_STYPI</name>
<evidence type="ECO:0000256" key="4">
    <source>
        <dbReference type="ARBA" id="ARBA00022443"/>
    </source>
</evidence>
<dbReference type="PANTHER" id="PTHR10460">
    <property type="entry name" value="ABL INTERACTOR FAMILY MEMBER"/>
    <property type="match status" value="1"/>
</dbReference>
<dbReference type="GO" id="GO:0030027">
    <property type="term" value="C:lamellipodium"/>
    <property type="evidence" value="ECO:0007669"/>
    <property type="project" value="UniProtKB-SubCell"/>
</dbReference>
<protein>
    <submittedName>
        <fullName evidence="13">Abl interactor 1</fullName>
    </submittedName>
</protein>
<dbReference type="Proteomes" id="UP000225706">
    <property type="component" value="Unassembled WGS sequence"/>
</dbReference>
<evidence type="ECO:0000256" key="9">
    <source>
        <dbReference type="ARBA" id="ARBA00023273"/>
    </source>
</evidence>
<feature type="domain" description="SH3" evidence="12">
    <location>
        <begin position="386"/>
        <end position="445"/>
    </location>
</feature>
<accession>A0A2B4SPX0</accession>
<evidence type="ECO:0000256" key="8">
    <source>
        <dbReference type="ARBA" id="ARBA00023212"/>
    </source>
</evidence>
<evidence type="ECO:0000256" key="11">
    <source>
        <dbReference type="SAM" id="MobiDB-lite"/>
    </source>
</evidence>
<feature type="compositionally biased region" description="Basic and acidic residues" evidence="11">
    <location>
        <begin position="172"/>
        <end position="181"/>
    </location>
</feature>
<evidence type="ECO:0000259" key="12">
    <source>
        <dbReference type="PROSITE" id="PS50002"/>
    </source>
</evidence>
<dbReference type="PROSITE" id="PS50002">
    <property type="entry name" value="SH3"/>
    <property type="match status" value="1"/>
</dbReference>
<organism evidence="13 14">
    <name type="scientific">Stylophora pistillata</name>
    <name type="common">Smooth cauliflower coral</name>
    <dbReference type="NCBI Taxonomy" id="50429"/>
    <lineage>
        <taxon>Eukaryota</taxon>
        <taxon>Metazoa</taxon>
        <taxon>Cnidaria</taxon>
        <taxon>Anthozoa</taxon>
        <taxon>Hexacorallia</taxon>
        <taxon>Scleractinia</taxon>
        <taxon>Astrocoeniina</taxon>
        <taxon>Pocilloporidae</taxon>
        <taxon>Stylophora</taxon>
    </lineage>
</organism>
<evidence type="ECO:0000256" key="6">
    <source>
        <dbReference type="ARBA" id="ARBA00022553"/>
    </source>
</evidence>
<dbReference type="PRINTS" id="PR00452">
    <property type="entry name" value="SH3DOMAIN"/>
</dbReference>
<evidence type="ECO:0000313" key="13">
    <source>
        <dbReference type="EMBL" id="PFX30547.1"/>
    </source>
</evidence>
<dbReference type="SMART" id="SM00326">
    <property type="entry name" value="SH3"/>
    <property type="match status" value="1"/>
</dbReference>
<feature type="compositionally biased region" description="Polar residues" evidence="11">
    <location>
        <begin position="192"/>
        <end position="202"/>
    </location>
</feature>
<dbReference type="InterPro" id="IPR036028">
    <property type="entry name" value="SH3-like_dom_sf"/>
</dbReference>
<sequence length="445" mass="48054">MAEVENLLLSLIEKEIPEGRQALKDGHANLARVADYCEKKYLETNNQYKSGGDRAKALEESRAVLDETKQFATQSLASVAYQINSLALNMLGLLDQQVLKLQEMESRINHISETVDIHKEKVARREIGVLASSKTTGRTHRIIAPAEQEKPIRYSRRTTDYSLLDQLGHGVKTVDRQDIRRRPSSRKVKPQQPATTNKNSLRQPAAGTTRRAPLTKPPPPPVPPPMPPSIPSPELGPPPPPYVPIPPVTPSLPDEGAMVPPPPPPPGMPSVPSPTGIPPPPALPGSVSATSYPGMGGQIPAPPPPPTLGSHGGAMNLPPPDLIPPSEVDGGSTYESMVDAMGLPPPPPSEDDYYQSPSSLPMPAPPDDLYQIPPPPVEGQSGVPDNYIEKVVSVYSYAQQRDDELSFDEGVIIYVVKKNDDGWFEGVTESGVTGLFPGNYVEPYL</sequence>
<dbReference type="Pfam" id="PF14604">
    <property type="entry name" value="SH3_9"/>
    <property type="match status" value="1"/>
</dbReference>
<dbReference type="GO" id="GO:0031209">
    <property type="term" value="C:SCAR complex"/>
    <property type="evidence" value="ECO:0007669"/>
    <property type="project" value="TreeGrafter"/>
</dbReference>
<dbReference type="InterPro" id="IPR001452">
    <property type="entry name" value="SH3_domain"/>
</dbReference>
<dbReference type="GO" id="GO:0035591">
    <property type="term" value="F:signaling adaptor activity"/>
    <property type="evidence" value="ECO:0007669"/>
    <property type="project" value="TreeGrafter"/>
</dbReference>
<dbReference type="STRING" id="50429.A0A2B4SPX0"/>
<feature type="compositionally biased region" description="Pro residues" evidence="11">
    <location>
        <begin position="215"/>
        <end position="250"/>
    </location>
</feature>
<dbReference type="InterPro" id="IPR012849">
    <property type="entry name" value="Abl-interactor_HHR_dom"/>
</dbReference>
<dbReference type="PRINTS" id="PR01217">
    <property type="entry name" value="PRICHEXTENSN"/>
</dbReference>
<proteinExistence type="inferred from homology"/>
<dbReference type="InterPro" id="IPR028457">
    <property type="entry name" value="ABI"/>
</dbReference>
<dbReference type="GO" id="GO:0001764">
    <property type="term" value="P:neuron migration"/>
    <property type="evidence" value="ECO:0007669"/>
    <property type="project" value="TreeGrafter"/>
</dbReference>
<keyword evidence="5" id="KW-0963">Cytoplasm</keyword>
<dbReference type="Gene3D" id="6.10.140.1620">
    <property type="match status" value="1"/>
</dbReference>
<dbReference type="Pfam" id="PF07815">
    <property type="entry name" value="Abi_HHR"/>
    <property type="match status" value="1"/>
</dbReference>
<dbReference type="GO" id="GO:0098858">
    <property type="term" value="C:actin-based cell projection"/>
    <property type="evidence" value="ECO:0007669"/>
    <property type="project" value="TreeGrafter"/>
</dbReference>
<dbReference type="InterPro" id="IPR028455">
    <property type="entry name" value="ABI3_SH3"/>
</dbReference>
<dbReference type="OrthoDB" id="5971719at2759"/>
<evidence type="ECO:0000256" key="10">
    <source>
        <dbReference type="PROSITE-ProRule" id="PRU00192"/>
    </source>
</evidence>
<dbReference type="FunFam" id="2.30.30.40:FF:000002">
    <property type="entry name" value="abl interactor 1 isoform X1"/>
    <property type="match status" value="1"/>
</dbReference>
<gene>
    <name evidence="13" type="primary">Abi1</name>
    <name evidence="13" type="ORF">AWC38_SpisGene4668</name>
</gene>
<feature type="compositionally biased region" description="Pro residues" evidence="11">
    <location>
        <begin position="259"/>
        <end position="283"/>
    </location>
</feature>
<evidence type="ECO:0000256" key="1">
    <source>
        <dbReference type="ARBA" id="ARBA00004245"/>
    </source>
</evidence>
<evidence type="ECO:0000256" key="5">
    <source>
        <dbReference type="ARBA" id="ARBA00022490"/>
    </source>
</evidence>
<evidence type="ECO:0000256" key="3">
    <source>
        <dbReference type="ARBA" id="ARBA00010020"/>
    </source>
</evidence>
<evidence type="ECO:0000256" key="2">
    <source>
        <dbReference type="ARBA" id="ARBA00004510"/>
    </source>
</evidence>
<feature type="compositionally biased region" description="Pro residues" evidence="11">
    <location>
        <begin position="360"/>
        <end position="377"/>
    </location>
</feature>
<dbReference type="SUPFAM" id="SSF50044">
    <property type="entry name" value="SH3-domain"/>
    <property type="match status" value="1"/>
</dbReference>
<evidence type="ECO:0000256" key="7">
    <source>
        <dbReference type="ARBA" id="ARBA00023054"/>
    </source>
</evidence>
<dbReference type="CDD" id="cd11826">
    <property type="entry name" value="SH3_Abi"/>
    <property type="match status" value="1"/>
</dbReference>
<keyword evidence="9" id="KW-0966">Cell projection</keyword>
<comment type="caution">
    <text evidence="13">The sequence shown here is derived from an EMBL/GenBank/DDBJ whole genome shotgun (WGS) entry which is preliminary data.</text>
</comment>
<reference evidence="14" key="1">
    <citation type="journal article" date="2017" name="bioRxiv">
        <title>Comparative analysis of the genomes of Stylophora pistillata and Acropora digitifera provides evidence for extensive differences between species of corals.</title>
        <authorList>
            <person name="Voolstra C.R."/>
            <person name="Li Y."/>
            <person name="Liew Y.J."/>
            <person name="Baumgarten S."/>
            <person name="Zoccola D."/>
            <person name="Flot J.-F."/>
            <person name="Tambutte S."/>
            <person name="Allemand D."/>
            <person name="Aranda M."/>
        </authorList>
    </citation>
    <scope>NUCLEOTIDE SEQUENCE [LARGE SCALE GENOMIC DNA]</scope>
</reference>
<dbReference type="GO" id="GO:0017124">
    <property type="term" value="F:SH3 domain binding"/>
    <property type="evidence" value="ECO:0007669"/>
    <property type="project" value="TreeGrafter"/>
</dbReference>
<keyword evidence="7" id="KW-0175">Coiled coil</keyword>